<organism evidence="3 4">
    <name type="scientific">Bacteroides fragilis (strain 638R)</name>
    <dbReference type="NCBI Taxonomy" id="862962"/>
    <lineage>
        <taxon>Bacteria</taxon>
        <taxon>Pseudomonadati</taxon>
        <taxon>Bacteroidota</taxon>
        <taxon>Bacteroidia</taxon>
        <taxon>Bacteroidales</taxon>
        <taxon>Bacteroidaceae</taxon>
        <taxon>Bacteroides</taxon>
    </lineage>
</organism>
<accession>E1WQV4</accession>
<dbReference type="Pfam" id="PF02498">
    <property type="entry name" value="Bro-N"/>
    <property type="match status" value="1"/>
</dbReference>
<proteinExistence type="predicted"/>
<name>E1WQV4_BACF6</name>
<protein>
    <submittedName>
        <fullName evidence="3">Putative DNA-damage-inducible protein d</fullName>
    </submittedName>
</protein>
<dbReference type="AlphaFoldDB" id="E1WQV4"/>
<dbReference type="EMBL" id="FQ312004">
    <property type="protein sequence ID" value="CBW21722.1"/>
    <property type="molecule type" value="Genomic_DNA"/>
</dbReference>
<dbReference type="NCBIfam" id="NF008573">
    <property type="entry name" value="PRK11525.1"/>
    <property type="match status" value="1"/>
</dbReference>
<dbReference type="PATRIC" id="fig|862962.3.peg.1186"/>
<evidence type="ECO:0000313" key="4">
    <source>
        <dbReference type="Proteomes" id="UP000008560"/>
    </source>
</evidence>
<dbReference type="Proteomes" id="UP000008560">
    <property type="component" value="Chromosome"/>
</dbReference>
<feature type="region of interest" description="Disordered" evidence="1">
    <location>
        <begin position="283"/>
        <end position="307"/>
    </location>
</feature>
<dbReference type="KEGG" id="bfg:BF638R_1170"/>
<evidence type="ECO:0000259" key="2">
    <source>
        <dbReference type="Pfam" id="PF02498"/>
    </source>
</evidence>
<sequence length="307" mass="35466">MYFCNLIWNANKSTMDLQRINKHKQSFDDICHYIEDDNGADKVEVWFARELQIILGYARWENFQVALTRAVESCKTQNINIDDHFREVTKMVTLGSGAKREIQDFMLTRYACYLVAQNGDPKKEEIAFAQGYFAVQTRRAELIAEHIEQLSRLETRDRLRSSEKQLSRNIYERGVDDKGFGRIRSKGDGVLFGGHTTEDMKNRLGIKSTRPLADFLPTLTIAAKNLATEMTNYNVEQKDLYGEHSITTEHMDNNRSIRQMLGQRGIRPEELPAAEDIKKVERRVASNEKKIEKSSSKLPKLKPEDNK</sequence>
<evidence type="ECO:0000313" key="3">
    <source>
        <dbReference type="EMBL" id="CBW21722.1"/>
    </source>
</evidence>
<feature type="domain" description="Bro-N" evidence="2">
    <location>
        <begin position="41"/>
        <end position="127"/>
    </location>
</feature>
<evidence type="ECO:0000256" key="1">
    <source>
        <dbReference type="SAM" id="MobiDB-lite"/>
    </source>
</evidence>
<gene>
    <name evidence="3" type="ordered locus">BF638R_1170</name>
</gene>
<dbReference type="InterPro" id="IPR003497">
    <property type="entry name" value="BRO_N_domain"/>
</dbReference>
<dbReference type="HOGENOM" id="CLU_065349_0_0_10"/>
<reference evidence="3 4" key="1">
    <citation type="journal article" date="2010" name="Microbiology">
        <title>Twenty-eight divergent polysaccharide loci specifying within- and amongst-strain capsule diversity in three strains of Bacteroides fragilis.</title>
        <authorList>
            <person name="Patrick S."/>
            <person name="Blakely G.W."/>
            <person name="Houston S."/>
            <person name="Moore J."/>
            <person name="Abratt V.R."/>
            <person name="Bertalan M."/>
            <person name="Cerdeno-Tarraga A.M."/>
            <person name="Quail M.A."/>
            <person name="Corton N."/>
            <person name="Corton C."/>
            <person name="Bignell A."/>
            <person name="Barron A."/>
            <person name="Clark L."/>
            <person name="Bentley S.D."/>
            <person name="Parkhill J."/>
        </authorList>
    </citation>
    <scope>NUCLEOTIDE SEQUENCE [LARGE SCALE GENOMIC DNA]</scope>
    <source>
        <strain evidence="3 4">638R</strain>
    </source>
</reference>